<comment type="caution">
    <text evidence="3">The sequence shown here is derived from an EMBL/GenBank/DDBJ whole genome shotgun (WGS) entry which is preliminary data.</text>
</comment>
<dbReference type="eggNOG" id="COG1520">
    <property type="taxonomic scope" value="Bacteria"/>
</dbReference>
<dbReference type="Proteomes" id="UP000092714">
    <property type="component" value="Unassembled WGS sequence"/>
</dbReference>
<evidence type="ECO:0000256" key="1">
    <source>
        <dbReference type="SAM" id="SignalP"/>
    </source>
</evidence>
<protein>
    <recommendedName>
        <fullName evidence="2">Prolow-density lipoprotein receptor-related protein 1-like beta-propeller domain-containing protein</fullName>
    </recommendedName>
</protein>
<dbReference type="SUPFAM" id="SSF69304">
    <property type="entry name" value="Tricorn protease N-terminal domain"/>
    <property type="match status" value="1"/>
</dbReference>
<dbReference type="AlphaFoldDB" id="A0A1B8RNC3"/>
<feature type="chain" id="PRO_5039165567" description="Prolow-density lipoprotein receptor-related protein 1-like beta-propeller domain-containing protein" evidence="1">
    <location>
        <begin position="19"/>
        <end position="328"/>
    </location>
</feature>
<keyword evidence="1" id="KW-0732">Signal</keyword>
<reference evidence="3 4" key="1">
    <citation type="submission" date="2016-06" db="EMBL/GenBank/DDBJ databases">
        <authorList>
            <person name="Kjaerup R.B."/>
            <person name="Dalgaard T.S."/>
            <person name="Juul-Madsen H.R."/>
        </authorList>
    </citation>
    <scope>NUCLEOTIDE SEQUENCE [LARGE SCALE GENOMIC DNA]</scope>
    <source>
        <strain evidence="3 4">373-A1</strain>
    </source>
</reference>
<gene>
    <name evidence="3" type="ORF">CP373A1_12335</name>
</gene>
<dbReference type="OrthoDB" id="1931397at2"/>
<organism evidence="3 4">
    <name type="scientific">Clostridium paraputrificum</name>
    <dbReference type="NCBI Taxonomy" id="29363"/>
    <lineage>
        <taxon>Bacteria</taxon>
        <taxon>Bacillati</taxon>
        <taxon>Bacillota</taxon>
        <taxon>Clostridia</taxon>
        <taxon>Eubacteriales</taxon>
        <taxon>Clostridiaceae</taxon>
        <taxon>Clostridium</taxon>
    </lineage>
</organism>
<dbReference type="GeneID" id="42776307"/>
<evidence type="ECO:0000259" key="2">
    <source>
        <dbReference type="Pfam" id="PF16472"/>
    </source>
</evidence>
<accession>A0A1B8RNC3</accession>
<dbReference type="PROSITE" id="PS51257">
    <property type="entry name" value="PROKAR_LIPOPROTEIN"/>
    <property type="match status" value="1"/>
</dbReference>
<dbReference type="RefSeq" id="WP_027098487.1">
    <property type="nucleotide sequence ID" value="NZ_JADNCW010000010.1"/>
</dbReference>
<dbReference type="EMBL" id="MAPZ01000024">
    <property type="protein sequence ID" value="OBY10277.1"/>
    <property type="molecule type" value="Genomic_DNA"/>
</dbReference>
<feature type="domain" description="Prolow-density lipoprotein receptor-related protein 1-like beta-propeller" evidence="2">
    <location>
        <begin position="102"/>
        <end position="281"/>
    </location>
</feature>
<dbReference type="Pfam" id="PF16472">
    <property type="entry name" value="DUF5050"/>
    <property type="match status" value="1"/>
</dbReference>
<proteinExistence type="predicted"/>
<keyword evidence="4" id="KW-1185">Reference proteome</keyword>
<evidence type="ECO:0000313" key="4">
    <source>
        <dbReference type="Proteomes" id="UP000092714"/>
    </source>
</evidence>
<sequence>MKKTLFLLLISTSFILIGCNNDKNNLNSQTSTIIQTNNSNTNNKLSSFLISPDTVYPTQFISSTNSLIFPNWDDNNKISIINDPIPQSIITSKDIVKFFNYSTHTLTIQGDIIYFADASNNNSLSSINIIDGTYKKLNSHNVSNLLLTGNNLLYINKTDGKLYSYDTIDKTSKIIINNVVGKYLLNGNYILYENKSDFSKLYKTNLEGTEDGQVTTFSVNSFATYNNYIVAINSNDNNNLYKIDPETLRATRIALINGENLKTFKNTLYFINLDKSNYLYSLDINDSNNQVSLSPIINQGINEYYPSKKGFFVQIRSNVNNTYIFKPN</sequence>
<evidence type="ECO:0000313" key="3">
    <source>
        <dbReference type="EMBL" id="OBY10277.1"/>
    </source>
</evidence>
<dbReference type="InterPro" id="IPR032485">
    <property type="entry name" value="LRP1-like_beta_prop"/>
</dbReference>
<feature type="signal peptide" evidence="1">
    <location>
        <begin position="1"/>
        <end position="18"/>
    </location>
</feature>
<name>A0A1B8RNC3_9CLOT</name>